<dbReference type="AlphaFoldDB" id="A0A0Q9Y7B0"/>
<gene>
    <name evidence="2" type="ORF">ABB05_03570</name>
    <name evidence="1" type="ORF">ACA29_03650</name>
</gene>
<evidence type="ECO:0000313" key="2">
    <source>
        <dbReference type="EMBL" id="OAK74843.1"/>
    </source>
</evidence>
<dbReference type="PANTHER" id="PTHR48100">
    <property type="entry name" value="BROAD-SPECIFICITY PHOSPHATASE YOR283W-RELATED"/>
    <property type="match status" value="1"/>
</dbReference>
<dbReference type="Proteomes" id="UP000053881">
    <property type="component" value="Unassembled WGS sequence"/>
</dbReference>
<reference evidence="2 4" key="1">
    <citation type="submission" date="2015-05" db="EMBL/GenBank/DDBJ databases">
        <title>Comparison of genome.</title>
        <authorList>
            <person name="Zheng Z."/>
            <person name="Sun M."/>
        </authorList>
    </citation>
    <scope>NUCLEOTIDE SEQUENCE [LARGE SCALE GENOMIC DNA]</scope>
    <source>
        <strain evidence="2 4">G25-74</strain>
    </source>
</reference>
<dbReference type="GO" id="GO:0016791">
    <property type="term" value="F:phosphatase activity"/>
    <property type="evidence" value="ECO:0007669"/>
    <property type="project" value="TreeGrafter"/>
</dbReference>
<evidence type="ECO:0000313" key="4">
    <source>
        <dbReference type="Proteomes" id="UP000077881"/>
    </source>
</evidence>
<proteinExistence type="predicted"/>
<dbReference type="PANTHER" id="PTHR48100:SF1">
    <property type="entry name" value="HISTIDINE PHOSPHATASE FAMILY PROTEIN-RELATED"/>
    <property type="match status" value="1"/>
</dbReference>
<dbReference type="Proteomes" id="UP000077881">
    <property type="component" value="Unassembled WGS sequence"/>
</dbReference>
<comment type="caution">
    <text evidence="1">The sequence shown here is derived from an EMBL/GenBank/DDBJ whole genome shotgun (WGS) entry which is preliminary data.</text>
</comment>
<keyword evidence="4" id="KW-1185">Reference proteome</keyword>
<dbReference type="CDD" id="cd07040">
    <property type="entry name" value="HP"/>
    <property type="match status" value="1"/>
</dbReference>
<name>A0A0Q9Y7B0_9BACI</name>
<protein>
    <recommendedName>
        <fullName evidence="5">Phosphoglycerate mutase</fullName>
    </recommendedName>
</protein>
<dbReference type="Pfam" id="PF00300">
    <property type="entry name" value="His_Phos_1"/>
    <property type="match status" value="1"/>
</dbReference>
<dbReference type="EMBL" id="LDJR01000018">
    <property type="protein sequence ID" value="OAK74843.1"/>
    <property type="molecule type" value="Genomic_DNA"/>
</dbReference>
<dbReference type="Gene3D" id="3.40.50.1240">
    <property type="entry name" value="Phosphoglycerate mutase-like"/>
    <property type="match status" value="1"/>
</dbReference>
<dbReference type="InterPro" id="IPR013078">
    <property type="entry name" value="His_Pase_superF_clade-1"/>
</dbReference>
<evidence type="ECO:0008006" key="5">
    <source>
        <dbReference type="Google" id="ProtNLM"/>
    </source>
</evidence>
<evidence type="ECO:0000313" key="1">
    <source>
        <dbReference type="EMBL" id="KRG16765.1"/>
    </source>
</evidence>
<accession>A0A0Q9Y7B0</accession>
<dbReference type="PATRIC" id="fig|217031.4.peg.1203"/>
<dbReference type="STRING" id="217031.ABB05_03570"/>
<organism evidence="1 3">
    <name type="scientific">Lederbergia galactosidilytica</name>
    <dbReference type="NCBI Taxonomy" id="217031"/>
    <lineage>
        <taxon>Bacteria</taxon>
        <taxon>Bacillati</taxon>
        <taxon>Bacillota</taxon>
        <taxon>Bacilli</taxon>
        <taxon>Bacillales</taxon>
        <taxon>Bacillaceae</taxon>
        <taxon>Lederbergia</taxon>
    </lineage>
</organism>
<dbReference type="InterPro" id="IPR050275">
    <property type="entry name" value="PGM_Phosphatase"/>
</dbReference>
<dbReference type="SUPFAM" id="SSF53254">
    <property type="entry name" value="Phosphoglycerate mutase-like"/>
    <property type="match status" value="1"/>
</dbReference>
<dbReference type="InterPro" id="IPR029033">
    <property type="entry name" value="His_PPase_superfam"/>
</dbReference>
<sequence length="189" mass="21882">MELYFFRHAQGQHVLRPPQSLQMLDPSLTEIGEAQADWLQKTFPVSTDDLFIISPLRRTIQTALIWTNDVHCQKIVHPFIGPRMFPLLSAESAYGCDQILKIETIKKEFPQLEMANIEEIHWQTGINTIPQDTFVDLAKQFITWCKSLNKDRIFIVSHDGTITAYRQYLGEAVTRDHFLGDIGWHRVTT</sequence>
<evidence type="ECO:0000313" key="3">
    <source>
        <dbReference type="Proteomes" id="UP000053881"/>
    </source>
</evidence>
<reference evidence="1 3" key="2">
    <citation type="submission" date="2015-06" db="EMBL/GenBank/DDBJ databases">
        <title>Genome sequencing project of Bacillus galactosidilyticus PL133.</title>
        <authorList>
            <person name="Gaiero J."/>
            <person name="Nicol R."/>
            <person name="Habash M."/>
        </authorList>
    </citation>
    <scope>NUCLEOTIDE SEQUENCE [LARGE SCALE GENOMIC DNA]</scope>
    <source>
        <strain evidence="1 3">PL133</strain>
    </source>
</reference>
<dbReference type="GO" id="GO:0005737">
    <property type="term" value="C:cytoplasm"/>
    <property type="evidence" value="ECO:0007669"/>
    <property type="project" value="TreeGrafter"/>
</dbReference>
<dbReference type="EMBL" id="LGPB01000034">
    <property type="protein sequence ID" value="KRG16765.1"/>
    <property type="molecule type" value="Genomic_DNA"/>
</dbReference>
<dbReference type="SMART" id="SM00855">
    <property type="entry name" value="PGAM"/>
    <property type="match status" value="1"/>
</dbReference>